<dbReference type="EMBL" id="CATQJL010000001">
    <property type="protein sequence ID" value="CAJ0589216.1"/>
    <property type="molecule type" value="Genomic_DNA"/>
</dbReference>
<keyword evidence="4" id="KW-1185">Reference proteome</keyword>
<organism evidence="3 4">
    <name type="scientific">Cylicocyclus nassatus</name>
    <name type="common">Nematode worm</name>
    <dbReference type="NCBI Taxonomy" id="53992"/>
    <lineage>
        <taxon>Eukaryota</taxon>
        <taxon>Metazoa</taxon>
        <taxon>Ecdysozoa</taxon>
        <taxon>Nematoda</taxon>
        <taxon>Chromadorea</taxon>
        <taxon>Rhabditida</taxon>
        <taxon>Rhabditina</taxon>
        <taxon>Rhabditomorpha</taxon>
        <taxon>Strongyloidea</taxon>
        <taxon>Strongylidae</taxon>
        <taxon>Cylicocyclus</taxon>
    </lineage>
</organism>
<comment type="caution">
    <text evidence="3">The sequence shown here is derived from an EMBL/GenBank/DDBJ whole genome shotgun (WGS) entry which is preliminary data.</text>
</comment>
<sequence>MHHLIIALNVITTVWAALPCDDGPVYIRELEALVKPKSEKLKLKKLAEEKHMIRNEQMQQLKKILRTLPKDIEKKYQKIVEDKKAAKRRWYAKATNDATKNGYIAQLSILAKKQAIDTDMSISDAEARKREDQYKKTLTKQQRKDFDNTGPKKCARKDSRQRFNAIALLIFVGIALII</sequence>
<accession>A0AA36DL32</accession>
<evidence type="ECO:0000256" key="2">
    <source>
        <dbReference type="SAM" id="SignalP"/>
    </source>
</evidence>
<feature type="chain" id="PRO_5041308938" evidence="2">
    <location>
        <begin position="17"/>
        <end position="178"/>
    </location>
</feature>
<evidence type="ECO:0000256" key="1">
    <source>
        <dbReference type="SAM" id="MobiDB-lite"/>
    </source>
</evidence>
<dbReference type="Proteomes" id="UP001176961">
    <property type="component" value="Unassembled WGS sequence"/>
</dbReference>
<evidence type="ECO:0000313" key="3">
    <source>
        <dbReference type="EMBL" id="CAJ0589216.1"/>
    </source>
</evidence>
<proteinExistence type="predicted"/>
<feature type="signal peptide" evidence="2">
    <location>
        <begin position="1"/>
        <end position="16"/>
    </location>
</feature>
<feature type="region of interest" description="Disordered" evidence="1">
    <location>
        <begin position="132"/>
        <end position="155"/>
    </location>
</feature>
<protein>
    <submittedName>
        <fullName evidence="3">Uncharacterized protein</fullName>
    </submittedName>
</protein>
<reference evidence="3" key="1">
    <citation type="submission" date="2023-07" db="EMBL/GenBank/DDBJ databases">
        <authorList>
            <consortium name="CYATHOMIX"/>
        </authorList>
    </citation>
    <scope>NUCLEOTIDE SEQUENCE</scope>
    <source>
        <strain evidence="3">N/A</strain>
    </source>
</reference>
<dbReference type="AlphaFoldDB" id="A0AA36DL32"/>
<name>A0AA36DL32_CYLNA</name>
<keyword evidence="2" id="KW-0732">Signal</keyword>
<gene>
    <name evidence="3" type="ORF">CYNAS_LOCUS1199</name>
</gene>
<evidence type="ECO:0000313" key="4">
    <source>
        <dbReference type="Proteomes" id="UP001176961"/>
    </source>
</evidence>